<reference evidence="14 15" key="1">
    <citation type="journal article" date="2015" name="Genome Announc.">
        <title>Draft Genome Sequence of Norvancomycin-Producing Strain Amycolatopsis orientalis CPCC200066.</title>
        <authorList>
            <person name="Lei X."/>
            <person name="Yuan F."/>
            <person name="Shi Y."/>
            <person name="Li X."/>
            <person name="Wang L."/>
            <person name="Hong B."/>
        </authorList>
    </citation>
    <scope>NUCLEOTIDE SEQUENCE [LARGE SCALE GENOMIC DNA]</scope>
    <source>
        <strain evidence="14 15">B-37</strain>
    </source>
</reference>
<dbReference type="Proteomes" id="UP000093695">
    <property type="component" value="Chromosome"/>
</dbReference>
<comment type="pathway">
    <text evidence="1 11">Pyrimidine metabolism; CTP biosynthesis via de novo pathway; CTP from UDP: step 2/2.</text>
</comment>
<dbReference type="PANTHER" id="PTHR11550">
    <property type="entry name" value="CTP SYNTHASE"/>
    <property type="match status" value="1"/>
</dbReference>
<dbReference type="CDD" id="cd01746">
    <property type="entry name" value="GATase1_CTP_Synthase"/>
    <property type="match status" value="1"/>
</dbReference>
<name>A0A193CAP9_AMYOR</name>
<dbReference type="GO" id="GO:0004359">
    <property type="term" value="F:glutaminase activity"/>
    <property type="evidence" value="ECO:0007669"/>
    <property type="project" value="RHEA"/>
</dbReference>
<feature type="binding site" evidence="11">
    <location>
        <begin position="156"/>
        <end position="158"/>
    </location>
    <ligand>
        <name>CTP</name>
        <dbReference type="ChEBI" id="CHEBI:37563"/>
        <note>allosteric inhibitor</note>
    </ligand>
</feature>
<gene>
    <name evidence="11" type="primary">pyrG</name>
    <name evidence="14" type="ORF">SD37_10495</name>
</gene>
<dbReference type="FunFam" id="3.40.50.880:FF:000002">
    <property type="entry name" value="CTP synthase"/>
    <property type="match status" value="1"/>
</dbReference>
<dbReference type="KEGG" id="aori:SD37_10495"/>
<dbReference type="SUPFAM" id="SSF52540">
    <property type="entry name" value="P-loop containing nucleoside triphosphate hydrolases"/>
    <property type="match status" value="1"/>
</dbReference>
<dbReference type="HAMAP" id="MF_01227">
    <property type="entry name" value="PyrG"/>
    <property type="match status" value="1"/>
</dbReference>
<feature type="binding site" evidence="11">
    <location>
        <position position="413"/>
    </location>
    <ligand>
        <name>L-glutamine</name>
        <dbReference type="ChEBI" id="CHEBI:58359"/>
    </ligand>
</feature>
<dbReference type="GO" id="GO:0044210">
    <property type="term" value="P:'de novo' CTP biosynthetic process"/>
    <property type="evidence" value="ECO:0007669"/>
    <property type="project" value="UniProtKB-UniRule"/>
</dbReference>
<comment type="catalytic activity">
    <reaction evidence="10 11">
        <text>UTP + L-glutamine + ATP + H2O = CTP + L-glutamate + ADP + phosphate + 2 H(+)</text>
        <dbReference type="Rhea" id="RHEA:26426"/>
        <dbReference type="ChEBI" id="CHEBI:15377"/>
        <dbReference type="ChEBI" id="CHEBI:15378"/>
        <dbReference type="ChEBI" id="CHEBI:29985"/>
        <dbReference type="ChEBI" id="CHEBI:30616"/>
        <dbReference type="ChEBI" id="CHEBI:37563"/>
        <dbReference type="ChEBI" id="CHEBI:43474"/>
        <dbReference type="ChEBI" id="CHEBI:46398"/>
        <dbReference type="ChEBI" id="CHEBI:58359"/>
        <dbReference type="ChEBI" id="CHEBI:456216"/>
        <dbReference type="EC" id="6.3.4.2"/>
    </reaction>
</comment>
<dbReference type="EC" id="6.3.4.2" evidence="11"/>
<keyword evidence="8 11" id="KW-0315">Glutamine amidotransferase</keyword>
<dbReference type="InterPro" id="IPR027417">
    <property type="entry name" value="P-loop_NTPase"/>
</dbReference>
<feature type="binding site" evidence="11">
    <location>
        <position position="362"/>
    </location>
    <ligand>
        <name>L-glutamine</name>
        <dbReference type="ChEBI" id="CHEBI:58359"/>
    </ligand>
</feature>
<comment type="caution">
    <text evidence="11">Lacks conserved residue(s) required for the propagation of feature annotation.</text>
</comment>
<evidence type="ECO:0000256" key="2">
    <source>
        <dbReference type="ARBA" id="ARBA00007533"/>
    </source>
</evidence>
<dbReference type="GO" id="GO:0097268">
    <property type="term" value="C:cytoophidium"/>
    <property type="evidence" value="ECO:0007669"/>
    <property type="project" value="UniProtKB-ARBA"/>
</dbReference>
<dbReference type="NCBIfam" id="NF003792">
    <property type="entry name" value="PRK05380.1"/>
    <property type="match status" value="1"/>
</dbReference>
<dbReference type="InterPro" id="IPR029062">
    <property type="entry name" value="Class_I_gatase-like"/>
</dbReference>
<dbReference type="STRING" id="31958.SD37_10495"/>
<keyword evidence="6 11" id="KW-0067">ATP-binding</keyword>
<comment type="miscellaneous">
    <text evidence="11">CTPSs have evolved a hybrid strategy for distinguishing between UTP and CTP. The overlapping regions of the product feedback inhibitory and substrate sites recognize a common feature in both compounds, the triphosphate moiety. To differentiate isosteric substrate and product pyrimidine rings, an additional pocket far from the expected kinase/ligase catalytic site, specifically recognizes the cytosine and ribose portions of the product inhibitor.</text>
</comment>
<comment type="catalytic activity">
    <reaction evidence="11">
        <text>L-glutamine + H2O = L-glutamate + NH4(+)</text>
        <dbReference type="Rhea" id="RHEA:15889"/>
        <dbReference type="ChEBI" id="CHEBI:15377"/>
        <dbReference type="ChEBI" id="CHEBI:28938"/>
        <dbReference type="ChEBI" id="CHEBI:29985"/>
        <dbReference type="ChEBI" id="CHEBI:58359"/>
    </reaction>
</comment>
<evidence type="ECO:0000313" key="15">
    <source>
        <dbReference type="Proteomes" id="UP000093695"/>
    </source>
</evidence>
<evidence type="ECO:0000256" key="11">
    <source>
        <dbReference type="HAMAP-Rule" id="MF_01227"/>
    </source>
</evidence>
<feature type="binding site" evidence="11">
    <location>
        <begin position="24"/>
        <end position="29"/>
    </location>
    <ligand>
        <name>ATP</name>
        <dbReference type="ChEBI" id="CHEBI:30616"/>
    </ligand>
</feature>
<dbReference type="GO" id="GO:0003883">
    <property type="term" value="F:CTP synthase activity"/>
    <property type="evidence" value="ECO:0007669"/>
    <property type="project" value="UniProtKB-UniRule"/>
</dbReference>
<dbReference type="GO" id="GO:0005829">
    <property type="term" value="C:cytosol"/>
    <property type="evidence" value="ECO:0007669"/>
    <property type="project" value="TreeGrafter"/>
</dbReference>
<evidence type="ECO:0000256" key="6">
    <source>
        <dbReference type="ARBA" id="ARBA00022840"/>
    </source>
</evidence>
<feature type="binding site" evidence="11">
    <location>
        <position position="23"/>
    </location>
    <ligand>
        <name>UTP</name>
        <dbReference type="ChEBI" id="CHEBI:46398"/>
    </ligand>
</feature>
<feature type="binding site" evidence="11">
    <location>
        <begin position="390"/>
        <end position="393"/>
    </location>
    <ligand>
        <name>L-glutamine</name>
        <dbReference type="ChEBI" id="CHEBI:58359"/>
    </ligand>
</feature>
<dbReference type="Gene3D" id="3.40.50.300">
    <property type="entry name" value="P-loop containing nucleotide triphosphate hydrolases"/>
    <property type="match status" value="1"/>
</dbReference>
<dbReference type="Pfam" id="PF06418">
    <property type="entry name" value="CTP_synth_N"/>
    <property type="match status" value="1"/>
</dbReference>
<evidence type="ECO:0000313" key="14">
    <source>
        <dbReference type="EMBL" id="ANN21696.1"/>
    </source>
</evidence>
<comment type="catalytic activity">
    <reaction evidence="11">
        <text>UTP + NH4(+) + ATP = CTP + ADP + phosphate + 2 H(+)</text>
        <dbReference type="Rhea" id="RHEA:16597"/>
        <dbReference type="ChEBI" id="CHEBI:15378"/>
        <dbReference type="ChEBI" id="CHEBI:28938"/>
        <dbReference type="ChEBI" id="CHEBI:30616"/>
        <dbReference type="ChEBI" id="CHEBI:37563"/>
        <dbReference type="ChEBI" id="CHEBI:43474"/>
        <dbReference type="ChEBI" id="CHEBI:46398"/>
        <dbReference type="ChEBI" id="CHEBI:456216"/>
    </reaction>
</comment>
<evidence type="ECO:0000259" key="13">
    <source>
        <dbReference type="Pfam" id="PF06418"/>
    </source>
</evidence>
<dbReference type="EMBL" id="CP016174">
    <property type="protein sequence ID" value="ANN21696.1"/>
    <property type="molecule type" value="Genomic_DNA"/>
</dbReference>
<evidence type="ECO:0000256" key="3">
    <source>
        <dbReference type="ARBA" id="ARBA00022598"/>
    </source>
</evidence>
<dbReference type="GO" id="GO:0046872">
    <property type="term" value="F:metal ion binding"/>
    <property type="evidence" value="ECO:0007669"/>
    <property type="project" value="UniProtKB-KW"/>
</dbReference>
<dbReference type="PANTHER" id="PTHR11550:SF0">
    <property type="entry name" value="CTP SYNTHASE-RELATED"/>
    <property type="match status" value="1"/>
</dbReference>
<feature type="binding site" evidence="11">
    <location>
        <position position="81"/>
    </location>
    <ligand>
        <name>Mg(2+)</name>
        <dbReference type="ChEBI" id="CHEBI:18420"/>
    </ligand>
</feature>
<dbReference type="InterPro" id="IPR033828">
    <property type="entry name" value="GATase1_CTP_Synthase"/>
</dbReference>
<feature type="binding site" evidence="11">
    <location>
        <position position="232"/>
    </location>
    <ligand>
        <name>UTP</name>
        <dbReference type="ChEBI" id="CHEBI:46398"/>
    </ligand>
</feature>
<feature type="binding site" evidence="11">
    <location>
        <position position="23"/>
    </location>
    <ligand>
        <name>CTP</name>
        <dbReference type="ChEBI" id="CHEBI:37563"/>
        <note>allosteric inhibitor</note>
    </ligand>
</feature>
<feature type="active site" evidence="11">
    <location>
        <position position="517"/>
    </location>
</feature>
<feature type="binding site" evidence="11">
    <location>
        <position position="232"/>
    </location>
    <ligand>
        <name>CTP</name>
        <dbReference type="ChEBI" id="CHEBI:37563"/>
        <note>allosteric inhibitor</note>
    </ligand>
</feature>
<evidence type="ECO:0000256" key="4">
    <source>
        <dbReference type="ARBA" id="ARBA00022723"/>
    </source>
</evidence>
<feature type="active site" evidence="11">
    <location>
        <position position="515"/>
    </location>
</feature>
<comment type="similarity">
    <text evidence="2 11">Belongs to the CTP synthase family.</text>
</comment>
<dbReference type="UniPathway" id="UPA00159">
    <property type="reaction ID" value="UER00277"/>
</dbReference>
<evidence type="ECO:0000256" key="10">
    <source>
        <dbReference type="ARBA" id="ARBA00047781"/>
    </source>
</evidence>
<keyword evidence="3 11" id="KW-0436">Ligase</keyword>
<dbReference type="InterPro" id="IPR004468">
    <property type="entry name" value="CTP_synthase"/>
</dbReference>
<evidence type="ECO:0000256" key="7">
    <source>
        <dbReference type="ARBA" id="ARBA00022842"/>
    </source>
</evidence>
<evidence type="ECO:0000256" key="5">
    <source>
        <dbReference type="ARBA" id="ARBA00022741"/>
    </source>
</evidence>
<dbReference type="SUPFAM" id="SSF52317">
    <property type="entry name" value="Class I glutamine amidotransferase-like"/>
    <property type="match status" value="1"/>
</dbReference>
<feature type="region of interest" description="Amidoligase domain" evidence="11">
    <location>
        <begin position="1"/>
        <end position="275"/>
    </location>
</feature>
<dbReference type="InterPro" id="IPR017926">
    <property type="entry name" value="GATASE"/>
</dbReference>
<sequence>MPAPDGNSEHKPKFVFVTGGVASSTGKGLVAASIGTLLEGQRLKVTFQKLDVYLNADAGTMNPLEHGEVFVTEDGTEGDLDLGHYERFTSATMARHNDLSGGQVYGSVLRKERRGDYLGATIQVIPHVTDEIKSRILACGAGFDVAIIEVGGTVGDLEPVPFLEAISQLRTELEIGRSVVVHVAAVPFFTGPGELKTKPAQHSVQELRRAGITPDILVARAEEPLDERLRHKLARFCGVPVEAVLSSPDVKILYELPLVLQAQGLDGLLGARFGIGLGRSDLGLWRETVQRLSSARDEVVIAMVGKYVDLSDSYKSLNEALIHGGIACGVRVRVRHVDSEAVEAEGPAAMLTDVDGVVIPGGFGPRGIEGKISCAGWLRTERIPFLGICLGLQVAAIEFARNVTGFAEANSTEFDPDTPHPVIDLMPGQRELPDLGASMRLGSYQCDLLPGTRAFDAYRQPRIAERHRHRYEFNNYYREVFSQHGMVFSGRSPDGELVEMMEITDHPHFVSCQFHPEYRSRPTAPHPLFAQFVAACRESAQRRDKSRRNSIPTGARP</sequence>
<feature type="binding site" evidence="11">
    <location>
        <position position="81"/>
    </location>
    <ligand>
        <name>ATP</name>
        <dbReference type="ChEBI" id="CHEBI:30616"/>
    </ligand>
</feature>
<dbReference type="PROSITE" id="PS51273">
    <property type="entry name" value="GATASE_TYPE_1"/>
    <property type="match status" value="1"/>
</dbReference>
<organism evidence="14 15">
    <name type="scientific">Amycolatopsis orientalis</name>
    <name type="common">Nocardia orientalis</name>
    <dbReference type="NCBI Taxonomy" id="31958"/>
    <lineage>
        <taxon>Bacteria</taxon>
        <taxon>Bacillati</taxon>
        <taxon>Actinomycetota</taxon>
        <taxon>Actinomycetes</taxon>
        <taxon>Pseudonocardiales</taxon>
        <taxon>Pseudonocardiaceae</taxon>
        <taxon>Amycolatopsis</taxon>
    </lineage>
</organism>
<proteinExistence type="inferred from homology"/>
<feature type="domain" description="Glutamine amidotransferase" evidence="12">
    <location>
        <begin position="310"/>
        <end position="534"/>
    </location>
</feature>
<dbReference type="Gene3D" id="3.40.50.880">
    <property type="match status" value="1"/>
</dbReference>
<feature type="binding site" evidence="11">
    <location>
        <position position="470"/>
    </location>
    <ligand>
        <name>L-glutamine</name>
        <dbReference type="ChEBI" id="CHEBI:58359"/>
    </ligand>
</feature>
<dbReference type="InterPro" id="IPR017456">
    <property type="entry name" value="CTP_synthase_N"/>
</dbReference>
<dbReference type="GO" id="GO:0005524">
    <property type="term" value="F:ATP binding"/>
    <property type="evidence" value="ECO:0007669"/>
    <property type="project" value="UniProtKB-KW"/>
</dbReference>
<feature type="domain" description="CTP synthase N-terminal" evidence="13">
    <location>
        <begin position="13"/>
        <end position="273"/>
    </location>
</feature>
<keyword evidence="4 11" id="KW-0479">Metal-binding</keyword>
<feature type="binding site" evidence="11">
    <location>
        <position position="250"/>
    </location>
    <ligand>
        <name>ATP</name>
        <dbReference type="ChEBI" id="CHEBI:30616"/>
    </ligand>
</feature>
<feature type="binding site" evidence="11">
    <location>
        <begin position="196"/>
        <end position="201"/>
    </location>
    <ligand>
        <name>CTP</name>
        <dbReference type="ChEBI" id="CHEBI:37563"/>
        <note>allosteric inhibitor</note>
    </ligand>
</feature>
<feature type="active site" description="Nucleophile; for glutamine hydrolysis" evidence="11">
    <location>
        <position position="389"/>
    </location>
</feature>
<feature type="binding site" evidence="11">
    <location>
        <position position="149"/>
    </location>
    <ligand>
        <name>Mg(2+)</name>
        <dbReference type="ChEBI" id="CHEBI:18420"/>
    </ligand>
</feature>
<dbReference type="NCBIfam" id="TIGR00337">
    <property type="entry name" value="PyrG"/>
    <property type="match status" value="1"/>
</dbReference>
<comment type="activity regulation">
    <text evidence="11">Allosterically activated by GTP, when glutamine is the substrate; GTP has no effect on the reaction when ammonia is the substrate. The allosteric effector GTP functions by stabilizing the protein conformation that binds the tetrahedral intermediate(s) formed during glutamine hydrolysis. Inhibited by the product CTP, via allosteric rather than competitive inhibition.</text>
</comment>
<feature type="binding site" evidence="11">
    <location>
        <begin position="196"/>
        <end position="201"/>
    </location>
    <ligand>
        <name>UTP</name>
        <dbReference type="ChEBI" id="CHEBI:46398"/>
    </ligand>
</feature>
<evidence type="ECO:0000256" key="8">
    <source>
        <dbReference type="ARBA" id="ARBA00022962"/>
    </source>
</evidence>
<dbReference type="Pfam" id="PF00117">
    <property type="entry name" value="GATase"/>
    <property type="match status" value="1"/>
</dbReference>
<dbReference type="GO" id="GO:0042802">
    <property type="term" value="F:identical protein binding"/>
    <property type="evidence" value="ECO:0007669"/>
    <property type="project" value="TreeGrafter"/>
</dbReference>
<dbReference type="CDD" id="cd03113">
    <property type="entry name" value="CTPS_N"/>
    <property type="match status" value="1"/>
</dbReference>
<keyword evidence="7 11" id="KW-0460">Magnesium</keyword>
<dbReference type="GO" id="GO:0019856">
    <property type="term" value="P:pyrimidine nucleobase biosynthetic process"/>
    <property type="evidence" value="ECO:0007669"/>
    <property type="project" value="TreeGrafter"/>
</dbReference>
<evidence type="ECO:0000256" key="9">
    <source>
        <dbReference type="ARBA" id="ARBA00022975"/>
    </source>
</evidence>
<comment type="subunit">
    <text evidence="11">Homotetramer.</text>
</comment>
<comment type="function">
    <text evidence="11">Catalyzes the ATP-dependent amination of UTP to CTP with either L-glutamine or ammonia as the source of nitrogen. Regulates intracellular CTP levels through interactions with the four ribonucleotide triphosphates.</text>
</comment>
<keyword evidence="15" id="KW-1185">Reference proteome</keyword>
<dbReference type="FunFam" id="3.40.50.300:FF:000009">
    <property type="entry name" value="CTP synthase"/>
    <property type="match status" value="1"/>
</dbReference>
<evidence type="ECO:0000259" key="12">
    <source>
        <dbReference type="Pfam" id="PF00117"/>
    </source>
</evidence>
<dbReference type="AlphaFoldDB" id="A0A193CAP9"/>
<protein>
    <recommendedName>
        <fullName evidence="11">CTP synthase</fullName>
        <ecNumber evidence="11">6.3.4.2</ecNumber>
    </recommendedName>
    <alternativeName>
        <fullName evidence="11">Cytidine 5'-triphosphate synthase</fullName>
    </alternativeName>
    <alternativeName>
        <fullName evidence="11">Cytidine triphosphate synthetase</fullName>
        <shortName evidence="11">CTP synthetase</shortName>
        <shortName evidence="11">CTPS</shortName>
    </alternativeName>
    <alternativeName>
        <fullName evidence="11">UTP--ammonia ligase</fullName>
    </alternativeName>
</protein>
<keyword evidence="9 11" id="KW-0665">Pyrimidine biosynthesis</keyword>
<evidence type="ECO:0000256" key="1">
    <source>
        <dbReference type="ARBA" id="ARBA00005171"/>
    </source>
</evidence>
<accession>A0A193CAP9</accession>
<keyword evidence="5 11" id="KW-0547">Nucleotide-binding</keyword>